<feature type="non-terminal residue" evidence="2">
    <location>
        <position position="1"/>
    </location>
</feature>
<feature type="domain" description="HTH psq-type" evidence="1">
    <location>
        <begin position="7"/>
        <end position="52"/>
    </location>
</feature>
<protein>
    <recommendedName>
        <fullName evidence="1">HTH psq-type domain-containing protein</fullName>
    </recommendedName>
</protein>
<dbReference type="HOGENOM" id="CLU_194174_0_0_1"/>
<dbReference type="OrthoDB" id="3197907at2759"/>
<dbReference type="Gene3D" id="1.10.10.60">
    <property type="entry name" value="Homeodomain-like"/>
    <property type="match status" value="1"/>
</dbReference>
<gene>
    <name evidence="2" type="ORF">HYDPIDRAFT_62215</name>
</gene>
<dbReference type="EMBL" id="KN839907">
    <property type="protein sequence ID" value="KIJ58869.1"/>
    <property type="molecule type" value="Genomic_DNA"/>
</dbReference>
<keyword evidence="3" id="KW-1185">Reference proteome</keyword>
<dbReference type="Proteomes" id="UP000053820">
    <property type="component" value="Unassembled WGS sequence"/>
</dbReference>
<name>A0A0C9V0T7_9AGAM</name>
<dbReference type="InterPro" id="IPR007889">
    <property type="entry name" value="HTH_Psq"/>
</dbReference>
<reference evidence="2 3" key="1">
    <citation type="submission" date="2014-04" db="EMBL/GenBank/DDBJ databases">
        <title>Evolutionary Origins and Diversification of the Mycorrhizal Mutualists.</title>
        <authorList>
            <consortium name="DOE Joint Genome Institute"/>
            <consortium name="Mycorrhizal Genomics Consortium"/>
            <person name="Kohler A."/>
            <person name="Kuo A."/>
            <person name="Nagy L.G."/>
            <person name="Floudas D."/>
            <person name="Copeland A."/>
            <person name="Barry K.W."/>
            <person name="Cichocki N."/>
            <person name="Veneault-Fourrey C."/>
            <person name="LaButti K."/>
            <person name="Lindquist E.A."/>
            <person name="Lipzen A."/>
            <person name="Lundell T."/>
            <person name="Morin E."/>
            <person name="Murat C."/>
            <person name="Riley R."/>
            <person name="Ohm R."/>
            <person name="Sun H."/>
            <person name="Tunlid A."/>
            <person name="Henrissat B."/>
            <person name="Grigoriev I.V."/>
            <person name="Hibbett D.S."/>
            <person name="Martin F."/>
        </authorList>
    </citation>
    <scope>NUCLEOTIDE SEQUENCE [LARGE SCALE GENOMIC DNA]</scope>
    <source>
        <strain evidence="2 3">MD-312</strain>
    </source>
</reference>
<dbReference type="GO" id="GO:0003677">
    <property type="term" value="F:DNA binding"/>
    <property type="evidence" value="ECO:0007669"/>
    <property type="project" value="InterPro"/>
</dbReference>
<evidence type="ECO:0000313" key="3">
    <source>
        <dbReference type="Proteomes" id="UP000053820"/>
    </source>
</evidence>
<dbReference type="Pfam" id="PF05225">
    <property type="entry name" value="HTH_psq"/>
    <property type="match status" value="1"/>
</dbReference>
<sequence length="83" mass="9306">AQENHVQAAIAAINASGTKPNGTPILSIRQAAKDFNVPRATLQARYRGRKTREQAHQNELKLTPVQELVLMEWIKTMGWRGMP</sequence>
<proteinExistence type="predicted"/>
<feature type="non-terminal residue" evidence="2">
    <location>
        <position position="83"/>
    </location>
</feature>
<evidence type="ECO:0000313" key="2">
    <source>
        <dbReference type="EMBL" id="KIJ58869.1"/>
    </source>
</evidence>
<evidence type="ECO:0000259" key="1">
    <source>
        <dbReference type="Pfam" id="PF05225"/>
    </source>
</evidence>
<organism evidence="2 3">
    <name type="scientific">Hydnomerulius pinastri MD-312</name>
    <dbReference type="NCBI Taxonomy" id="994086"/>
    <lineage>
        <taxon>Eukaryota</taxon>
        <taxon>Fungi</taxon>
        <taxon>Dikarya</taxon>
        <taxon>Basidiomycota</taxon>
        <taxon>Agaricomycotina</taxon>
        <taxon>Agaricomycetes</taxon>
        <taxon>Agaricomycetidae</taxon>
        <taxon>Boletales</taxon>
        <taxon>Boletales incertae sedis</taxon>
        <taxon>Leucogyrophana</taxon>
    </lineage>
</organism>
<dbReference type="InterPro" id="IPR009057">
    <property type="entry name" value="Homeodomain-like_sf"/>
</dbReference>
<accession>A0A0C9V0T7</accession>
<dbReference type="AlphaFoldDB" id="A0A0C9V0T7"/>
<dbReference type="SUPFAM" id="SSF46689">
    <property type="entry name" value="Homeodomain-like"/>
    <property type="match status" value="1"/>
</dbReference>